<evidence type="ECO:0000313" key="2">
    <source>
        <dbReference type="EMBL" id="SEA45218.1"/>
    </source>
</evidence>
<keyword evidence="1" id="KW-0472">Membrane</keyword>
<dbReference type="Proteomes" id="UP000183253">
    <property type="component" value="Unassembled WGS sequence"/>
</dbReference>
<gene>
    <name evidence="2" type="ORF">SAMN05444145_103299</name>
</gene>
<dbReference type="AlphaFoldDB" id="A0A1H4BB49"/>
<organism evidence="2 3">
    <name type="scientific">Alistipes timonensis JC136</name>
    <dbReference type="NCBI Taxonomy" id="1033731"/>
    <lineage>
        <taxon>Bacteria</taxon>
        <taxon>Pseudomonadati</taxon>
        <taxon>Bacteroidota</taxon>
        <taxon>Bacteroidia</taxon>
        <taxon>Bacteroidales</taxon>
        <taxon>Rikenellaceae</taxon>
        <taxon>Alistipes</taxon>
    </lineage>
</organism>
<protein>
    <submittedName>
        <fullName evidence="2">Uncharacterized protein</fullName>
    </submittedName>
</protein>
<dbReference type="OrthoDB" id="1004740at2"/>
<name>A0A1H4BB49_9BACT</name>
<dbReference type="EMBL" id="FNRI01000003">
    <property type="protein sequence ID" value="SEA45218.1"/>
    <property type="molecule type" value="Genomic_DNA"/>
</dbReference>
<dbReference type="STRING" id="1033731.SAMN05444145_103299"/>
<feature type="transmembrane region" description="Helical" evidence="1">
    <location>
        <begin position="115"/>
        <end position="135"/>
    </location>
</feature>
<keyword evidence="3" id="KW-1185">Reference proteome</keyword>
<feature type="transmembrane region" description="Helical" evidence="1">
    <location>
        <begin position="32"/>
        <end position="50"/>
    </location>
</feature>
<feature type="transmembrane region" description="Helical" evidence="1">
    <location>
        <begin position="156"/>
        <end position="179"/>
    </location>
</feature>
<feature type="transmembrane region" description="Helical" evidence="1">
    <location>
        <begin position="90"/>
        <end position="109"/>
    </location>
</feature>
<evidence type="ECO:0000313" key="3">
    <source>
        <dbReference type="Proteomes" id="UP000183253"/>
    </source>
</evidence>
<sequence length="193" mass="20883">MLSEKVYSGRLVRPGVFGGSPEWTAGVRRHPAAVVAAAVVLAVCACIPYAGFPALYLAAAACGSFYAANEPLQLLLLPEKGAARLLARKVLTAWRNYFLTTAPFAALALLAQPRLAWMAAAWAPLAALALLYFVAAKYARYDPADESPRWPLAARLGAAGFLLPPLLPLSLCLVVSYLLRAERNLNRYLYDYD</sequence>
<evidence type="ECO:0000256" key="1">
    <source>
        <dbReference type="SAM" id="Phobius"/>
    </source>
</evidence>
<proteinExistence type="predicted"/>
<accession>A0A1H4BB49</accession>
<dbReference type="RefSeq" id="WP_010261896.1">
    <property type="nucleotide sequence ID" value="NZ_CAEG01000010.1"/>
</dbReference>
<keyword evidence="1" id="KW-1133">Transmembrane helix</keyword>
<keyword evidence="1" id="KW-0812">Transmembrane</keyword>
<reference evidence="2 3" key="1">
    <citation type="submission" date="2016-10" db="EMBL/GenBank/DDBJ databases">
        <authorList>
            <person name="de Groot N.N."/>
        </authorList>
    </citation>
    <scope>NUCLEOTIDE SEQUENCE [LARGE SCALE GENOMIC DNA]</scope>
    <source>
        <strain evidence="2 3">DSM 25383</strain>
    </source>
</reference>